<dbReference type="eggNOG" id="ENOG5030NEG">
    <property type="taxonomic scope" value="Bacteria"/>
</dbReference>
<gene>
    <name evidence="2" type="ORF">UAU_02088</name>
</gene>
<dbReference type="InterPro" id="IPR021321">
    <property type="entry name" value="DUF2922"/>
</dbReference>
<evidence type="ECO:0008006" key="4">
    <source>
        <dbReference type="Google" id="ProtNLM"/>
    </source>
</evidence>
<dbReference type="AlphaFoldDB" id="R2QGM5"/>
<proteinExistence type="predicted"/>
<sequence length="175" mass="19971">MLKLIVVFEDAAGKPHRWSYNEPDPNKSPEEIRALLEAMTQLNLFEKNGVKQFQKVVSAKFVETINTPLFDASKQLPETSIADTNNVFATQINYDEVSTNQTEPVEAIYELPSNKDTKDPDTVLKQSKELENVINRSATNDAQIQRPVNQKKAQVDRVRAYHEARKKKKGKKKRS</sequence>
<dbReference type="RefSeq" id="WP_010757079.1">
    <property type="nucleotide sequence ID" value="NZ_ASWD01000001.1"/>
</dbReference>
<evidence type="ECO:0000256" key="1">
    <source>
        <dbReference type="SAM" id="MobiDB-lite"/>
    </source>
</evidence>
<dbReference type="EMBL" id="AJAQ01000015">
    <property type="protein sequence ID" value="EOH94353.1"/>
    <property type="molecule type" value="Genomic_DNA"/>
</dbReference>
<dbReference type="HOGENOM" id="CLU_1265328_0_0_9"/>
<protein>
    <recommendedName>
        <fullName evidence="4">DUF2922 family protein</fullName>
    </recommendedName>
</protein>
<reference evidence="2 3" key="1">
    <citation type="submission" date="2013-02" db="EMBL/GenBank/DDBJ databases">
        <title>The Genome Sequence of Enterococcus pallens BAA-351.</title>
        <authorList>
            <consortium name="The Broad Institute Genome Sequencing Platform"/>
            <consortium name="The Broad Institute Genome Sequencing Center for Infectious Disease"/>
            <person name="Earl A.M."/>
            <person name="Gilmore M.S."/>
            <person name="Lebreton F."/>
            <person name="Walker B."/>
            <person name="Young S.K."/>
            <person name="Zeng Q."/>
            <person name="Gargeya S."/>
            <person name="Fitzgerald M."/>
            <person name="Haas B."/>
            <person name="Abouelleil A."/>
            <person name="Alvarado L."/>
            <person name="Arachchi H.M."/>
            <person name="Berlin A.M."/>
            <person name="Chapman S.B."/>
            <person name="Dewar J."/>
            <person name="Goldberg J."/>
            <person name="Griggs A."/>
            <person name="Gujja S."/>
            <person name="Hansen M."/>
            <person name="Howarth C."/>
            <person name="Imamovic A."/>
            <person name="Larimer J."/>
            <person name="McCowan C."/>
            <person name="Murphy C."/>
            <person name="Neiman D."/>
            <person name="Pearson M."/>
            <person name="Priest M."/>
            <person name="Roberts A."/>
            <person name="Saif S."/>
            <person name="Shea T."/>
            <person name="Sisk P."/>
            <person name="Sykes S."/>
            <person name="Wortman J."/>
            <person name="Nusbaum C."/>
            <person name="Birren B."/>
        </authorList>
    </citation>
    <scope>NUCLEOTIDE SEQUENCE [LARGE SCALE GENOMIC DNA]</scope>
    <source>
        <strain evidence="2 3">ATCC BAA-351</strain>
    </source>
</reference>
<dbReference type="PATRIC" id="fig|1158607.3.peg.2060"/>
<accession>R2QGM5</accession>
<name>R2QGM5_9ENTE</name>
<feature type="compositionally biased region" description="Polar residues" evidence="1">
    <location>
        <begin position="135"/>
        <end position="152"/>
    </location>
</feature>
<dbReference type="Pfam" id="PF11148">
    <property type="entry name" value="DUF2922"/>
    <property type="match status" value="1"/>
</dbReference>
<feature type="region of interest" description="Disordered" evidence="1">
    <location>
        <begin position="135"/>
        <end position="175"/>
    </location>
</feature>
<evidence type="ECO:0000313" key="3">
    <source>
        <dbReference type="Proteomes" id="UP000013782"/>
    </source>
</evidence>
<dbReference type="OrthoDB" id="2323347at2"/>
<dbReference type="Proteomes" id="UP000013782">
    <property type="component" value="Unassembled WGS sequence"/>
</dbReference>
<feature type="compositionally biased region" description="Basic and acidic residues" evidence="1">
    <location>
        <begin position="153"/>
        <end position="163"/>
    </location>
</feature>
<keyword evidence="3" id="KW-1185">Reference proteome</keyword>
<evidence type="ECO:0000313" key="2">
    <source>
        <dbReference type="EMBL" id="EOH94353.1"/>
    </source>
</evidence>
<feature type="compositionally biased region" description="Basic residues" evidence="1">
    <location>
        <begin position="164"/>
        <end position="175"/>
    </location>
</feature>
<comment type="caution">
    <text evidence="2">The sequence shown here is derived from an EMBL/GenBank/DDBJ whole genome shotgun (WGS) entry which is preliminary data.</text>
</comment>
<organism evidence="2 3">
    <name type="scientific">Enterococcus pallens ATCC BAA-351</name>
    <dbReference type="NCBI Taxonomy" id="1158607"/>
    <lineage>
        <taxon>Bacteria</taxon>
        <taxon>Bacillati</taxon>
        <taxon>Bacillota</taxon>
        <taxon>Bacilli</taxon>
        <taxon>Lactobacillales</taxon>
        <taxon>Enterococcaceae</taxon>
        <taxon>Enterococcus</taxon>
    </lineage>
</organism>